<dbReference type="EMBL" id="FOXV01000019">
    <property type="protein sequence ID" value="SFQ67574.1"/>
    <property type="molecule type" value="Genomic_DNA"/>
</dbReference>
<evidence type="ECO:0000313" key="2">
    <source>
        <dbReference type="EMBL" id="SFQ67574.1"/>
    </source>
</evidence>
<evidence type="ECO:0000256" key="1">
    <source>
        <dbReference type="SAM" id="MobiDB-lite"/>
    </source>
</evidence>
<evidence type="ECO:0000313" key="3">
    <source>
        <dbReference type="Proteomes" id="UP000243106"/>
    </source>
</evidence>
<dbReference type="AlphaFoldDB" id="A0A1I6AFS1"/>
<gene>
    <name evidence="2" type="ORF">SAMN05421853_1193</name>
</gene>
<feature type="region of interest" description="Disordered" evidence="1">
    <location>
        <begin position="84"/>
        <end position="116"/>
    </location>
</feature>
<sequence>MGPDILRPDDKVLSQMMGNDPGDTGRVVRGRDPGRVGQLVTEWTVMLSSVIGETAKRIERLTHRQEGGLAFHRFAVRCHLMRGHGTQHREETRGEKGCERAGGSAKHGVSNIPNVF</sequence>
<feature type="region of interest" description="Disordered" evidence="1">
    <location>
        <begin position="1"/>
        <end position="32"/>
    </location>
</feature>
<dbReference type="Proteomes" id="UP000243106">
    <property type="component" value="Unassembled WGS sequence"/>
</dbReference>
<dbReference type="STRING" id="93684.SAMN05421853_1193"/>
<protein>
    <submittedName>
        <fullName evidence="2">Uncharacterized protein</fullName>
    </submittedName>
</protein>
<feature type="compositionally biased region" description="Basic and acidic residues" evidence="1">
    <location>
        <begin position="1"/>
        <end position="12"/>
    </location>
</feature>
<organism evidence="2 3">
    <name type="scientific">Roseivivax halotolerans</name>
    <dbReference type="NCBI Taxonomy" id="93684"/>
    <lineage>
        <taxon>Bacteria</taxon>
        <taxon>Pseudomonadati</taxon>
        <taxon>Pseudomonadota</taxon>
        <taxon>Alphaproteobacteria</taxon>
        <taxon>Rhodobacterales</taxon>
        <taxon>Roseobacteraceae</taxon>
        <taxon>Roseivivax</taxon>
    </lineage>
</organism>
<keyword evidence="3" id="KW-1185">Reference proteome</keyword>
<name>A0A1I6AFS1_9RHOB</name>
<reference evidence="3" key="1">
    <citation type="submission" date="2016-10" db="EMBL/GenBank/DDBJ databases">
        <authorList>
            <person name="Varghese N."/>
            <person name="Submissions S."/>
        </authorList>
    </citation>
    <scope>NUCLEOTIDE SEQUENCE [LARGE SCALE GENOMIC DNA]</scope>
    <source>
        <strain evidence="3">JCM 10271</strain>
    </source>
</reference>
<proteinExistence type="predicted"/>
<feature type="compositionally biased region" description="Basic and acidic residues" evidence="1">
    <location>
        <begin position="87"/>
        <end position="99"/>
    </location>
</feature>
<accession>A0A1I6AFS1</accession>